<evidence type="ECO:0000256" key="12">
    <source>
        <dbReference type="ARBA" id="ARBA00022958"/>
    </source>
</evidence>
<dbReference type="GO" id="GO:0015937">
    <property type="term" value="P:coenzyme A biosynthetic process"/>
    <property type="evidence" value="ECO:0007669"/>
    <property type="project" value="UniProtKB-UniRule"/>
</dbReference>
<dbReference type="Proteomes" id="UP000474296">
    <property type="component" value="Unassembled WGS sequence"/>
</dbReference>
<keyword evidence="11 16" id="KW-0067">ATP-binding</keyword>
<evidence type="ECO:0000256" key="4">
    <source>
        <dbReference type="ARBA" id="ARBA00005225"/>
    </source>
</evidence>
<name>A0A6M0CJT0_9FLAO</name>
<dbReference type="InterPro" id="IPR043129">
    <property type="entry name" value="ATPase_NBD"/>
</dbReference>
<dbReference type="PANTHER" id="PTHR34265">
    <property type="entry name" value="TYPE III PANTOTHENATE KINASE"/>
    <property type="match status" value="1"/>
</dbReference>
<evidence type="ECO:0000256" key="13">
    <source>
        <dbReference type="ARBA" id="ARBA00022993"/>
    </source>
</evidence>
<evidence type="ECO:0000256" key="11">
    <source>
        <dbReference type="ARBA" id="ARBA00022840"/>
    </source>
</evidence>
<keyword evidence="9 16" id="KW-0547">Nucleotide-binding</keyword>
<comment type="cofactor">
    <cofactor evidence="2">
        <name>K(+)</name>
        <dbReference type="ChEBI" id="CHEBI:29103"/>
    </cofactor>
</comment>
<dbReference type="AlphaFoldDB" id="A0A6M0CJT0"/>
<feature type="binding site" evidence="16">
    <location>
        <begin position="94"/>
        <end position="97"/>
    </location>
    <ligand>
        <name>substrate</name>
    </ligand>
</feature>
<dbReference type="GO" id="GO:0046872">
    <property type="term" value="F:metal ion binding"/>
    <property type="evidence" value="ECO:0007669"/>
    <property type="project" value="UniProtKB-KW"/>
</dbReference>
<keyword evidence="18" id="KW-1185">Reference proteome</keyword>
<comment type="catalytic activity">
    <reaction evidence="1 16">
        <text>(R)-pantothenate + ATP = (R)-4'-phosphopantothenate + ADP + H(+)</text>
        <dbReference type="Rhea" id="RHEA:16373"/>
        <dbReference type="ChEBI" id="CHEBI:10986"/>
        <dbReference type="ChEBI" id="CHEBI:15378"/>
        <dbReference type="ChEBI" id="CHEBI:29032"/>
        <dbReference type="ChEBI" id="CHEBI:30616"/>
        <dbReference type="ChEBI" id="CHEBI:456216"/>
        <dbReference type="EC" id="2.7.1.33"/>
    </reaction>
</comment>
<evidence type="ECO:0000256" key="8">
    <source>
        <dbReference type="ARBA" id="ARBA00022679"/>
    </source>
</evidence>
<feature type="binding site" evidence="16">
    <location>
        <position position="117"/>
    </location>
    <ligand>
        <name>K(+)</name>
        <dbReference type="ChEBI" id="CHEBI:29103"/>
    </ligand>
</feature>
<comment type="function">
    <text evidence="16">Catalyzes the phosphorylation of pantothenate (Pan), the first step in CoA biosynthesis.</text>
</comment>
<keyword evidence="8 16" id="KW-0808">Transferase</keyword>
<evidence type="ECO:0000256" key="2">
    <source>
        <dbReference type="ARBA" id="ARBA00001958"/>
    </source>
</evidence>
<evidence type="ECO:0000256" key="15">
    <source>
        <dbReference type="ARBA" id="ARBA00040883"/>
    </source>
</evidence>
<reference evidence="17 18" key="1">
    <citation type="submission" date="2020-01" db="EMBL/GenBank/DDBJ databases">
        <title>Spongiivirga citrea KCTC 32990T.</title>
        <authorList>
            <person name="Wang G."/>
        </authorList>
    </citation>
    <scope>NUCLEOTIDE SEQUENCE [LARGE SCALE GENOMIC DNA]</scope>
    <source>
        <strain evidence="17 18">KCTC 32990</strain>
    </source>
</reference>
<sequence>MNLIVDAGNTRPKLAVFDKDRILIKEHASYDSLKNEIETILSAHPTIGQGIVSSVTQLEDSLIDWLNAKIPISVLTHESKLNFTNLYDTPSTLGVDRIALISAAAKYFQYQNVLVIDAGTCVTYDFKDNQNQYIGGAISPGLQIRYKSLNDYTANLPKLAPEKLNSFIGTSTETSIHSGVMNGLVQEIDGVINQYSQRYKHLTVILTGGDAKIFAEYLKNSIFADSNFLLKGLNTILECNKNQ</sequence>
<dbReference type="GO" id="GO:0004594">
    <property type="term" value="F:pantothenate kinase activity"/>
    <property type="evidence" value="ECO:0007669"/>
    <property type="project" value="UniProtKB-UniRule"/>
</dbReference>
<comment type="cofactor">
    <cofactor evidence="16">
        <name>NH4(+)</name>
        <dbReference type="ChEBI" id="CHEBI:28938"/>
    </cofactor>
    <cofactor evidence="16">
        <name>K(+)</name>
        <dbReference type="ChEBI" id="CHEBI:29103"/>
    </cofactor>
    <text evidence="16">A monovalent cation. Ammonium or potassium.</text>
</comment>
<feature type="active site" description="Proton acceptor" evidence="16">
    <location>
        <position position="96"/>
    </location>
</feature>
<evidence type="ECO:0000256" key="9">
    <source>
        <dbReference type="ARBA" id="ARBA00022741"/>
    </source>
</evidence>
<evidence type="ECO:0000256" key="3">
    <source>
        <dbReference type="ARBA" id="ARBA00004496"/>
    </source>
</evidence>
<dbReference type="PANTHER" id="PTHR34265:SF1">
    <property type="entry name" value="TYPE III PANTOTHENATE KINASE"/>
    <property type="match status" value="1"/>
</dbReference>
<comment type="caution">
    <text evidence="17">The sequence shown here is derived from an EMBL/GenBank/DDBJ whole genome shotgun (WGS) entry which is preliminary data.</text>
</comment>
<evidence type="ECO:0000256" key="7">
    <source>
        <dbReference type="ARBA" id="ARBA00022490"/>
    </source>
</evidence>
<dbReference type="Pfam" id="PF03309">
    <property type="entry name" value="Pan_kinase"/>
    <property type="match status" value="1"/>
</dbReference>
<dbReference type="RefSeq" id="WP_164032882.1">
    <property type="nucleotide sequence ID" value="NZ_JAABOQ010000005.1"/>
</dbReference>
<feature type="binding site" evidence="16">
    <location>
        <position position="120"/>
    </location>
    <ligand>
        <name>ATP</name>
        <dbReference type="ChEBI" id="CHEBI:30616"/>
    </ligand>
</feature>
<keyword evidence="10 16" id="KW-0418">Kinase</keyword>
<keyword evidence="13 16" id="KW-0173">Coenzyme A biosynthesis</keyword>
<accession>A0A6M0CJT0</accession>
<comment type="pathway">
    <text evidence="4 16">Cofactor biosynthesis; coenzyme A biosynthesis; CoA from (R)-pantothenate: step 1/5.</text>
</comment>
<dbReference type="NCBIfam" id="TIGR00671">
    <property type="entry name" value="baf"/>
    <property type="match status" value="1"/>
</dbReference>
<evidence type="ECO:0000256" key="5">
    <source>
        <dbReference type="ARBA" id="ARBA00011738"/>
    </source>
</evidence>
<feature type="binding site" evidence="16">
    <location>
        <begin position="6"/>
        <end position="13"/>
    </location>
    <ligand>
        <name>ATP</name>
        <dbReference type="ChEBI" id="CHEBI:30616"/>
    </ligand>
</feature>
<evidence type="ECO:0000256" key="10">
    <source>
        <dbReference type="ARBA" id="ARBA00022777"/>
    </source>
</evidence>
<evidence type="ECO:0000256" key="6">
    <source>
        <dbReference type="ARBA" id="ARBA00012102"/>
    </source>
</evidence>
<dbReference type="EMBL" id="JAABOQ010000005">
    <property type="protein sequence ID" value="NER18205.1"/>
    <property type="molecule type" value="Genomic_DNA"/>
</dbReference>
<feature type="binding site" evidence="16">
    <location>
        <position position="172"/>
    </location>
    <ligand>
        <name>substrate</name>
    </ligand>
</feature>
<evidence type="ECO:0000256" key="16">
    <source>
        <dbReference type="HAMAP-Rule" id="MF_01274"/>
    </source>
</evidence>
<comment type="similarity">
    <text evidence="14 16">Belongs to the type III pantothenate kinase family.</text>
</comment>
<dbReference type="InterPro" id="IPR004619">
    <property type="entry name" value="Type_III_PanK"/>
</dbReference>
<dbReference type="SUPFAM" id="SSF53067">
    <property type="entry name" value="Actin-like ATPase domain"/>
    <property type="match status" value="2"/>
</dbReference>
<comment type="subcellular location">
    <subcellularLocation>
        <location evidence="3 16">Cytoplasm</location>
    </subcellularLocation>
</comment>
<evidence type="ECO:0000313" key="17">
    <source>
        <dbReference type="EMBL" id="NER18205.1"/>
    </source>
</evidence>
<dbReference type="CDD" id="cd24015">
    <property type="entry name" value="ASKHA_NBD_PanK-III"/>
    <property type="match status" value="1"/>
</dbReference>
<keyword evidence="7 16" id="KW-0963">Cytoplasm</keyword>
<dbReference type="Gene3D" id="3.30.420.40">
    <property type="match status" value="2"/>
</dbReference>
<evidence type="ECO:0000256" key="14">
    <source>
        <dbReference type="ARBA" id="ARBA00038036"/>
    </source>
</evidence>
<dbReference type="UniPathway" id="UPA00241">
    <property type="reaction ID" value="UER00352"/>
</dbReference>
<evidence type="ECO:0000256" key="1">
    <source>
        <dbReference type="ARBA" id="ARBA00001206"/>
    </source>
</evidence>
<feature type="binding site" evidence="16">
    <location>
        <position position="87"/>
    </location>
    <ligand>
        <name>substrate</name>
    </ligand>
</feature>
<dbReference type="GO" id="GO:0005737">
    <property type="term" value="C:cytoplasm"/>
    <property type="evidence" value="ECO:0007669"/>
    <property type="project" value="UniProtKB-SubCell"/>
</dbReference>
<dbReference type="GO" id="GO:0005524">
    <property type="term" value="F:ATP binding"/>
    <property type="evidence" value="ECO:0007669"/>
    <property type="project" value="UniProtKB-UniRule"/>
</dbReference>
<dbReference type="NCBIfam" id="NF009853">
    <property type="entry name" value="PRK13320.1-5"/>
    <property type="match status" value="1"/>
</dbReference>
<dbReference type="EC" id="2.7.1.33" evidence="6 16"/>
<keyword evidence="12 16" id="KW-0630">Potassium</keyword>
<gene>
    <name evidence="16" type="primary">coaX</name>
    <name evidence="17" type="ORF">GWK10_13350</name>
</gene>
<keyword evidence="16" id="KW-0479">Metal-binding</keyword>
<proteinExistence type="inferred from homology"/>
<evidence type="ECO:0000313" key="18">
    <source>
        <dbReference type="Proteomes" id="UP000474296"/>
    </source>
</evidence>
<protein>
    <recommendedName>
        <fullName evidence="15 16">Type III pantothenate kinase</fullName>
        <ecNumber evidence="6 16">2.7.1.33</ecNumber>
    </recommendedName>
    <alternativeName>
        <fullName evidence="16">PanK-III</fullName>
    </alternativeName>
    <alternativeName>
        <fullName evidence="16">Pantothenic acid kinase</fullName>
    </alternativeName>
</protein>
<organism evidence="17 18">
    <name type="scientific">Spongiivirga citrea</name>
    <dbReference type="NCBI Taxonomy" id="1481457"/>
    <lineage>
        <taxon>Bacteria</taxon>
        <taxon>Pseudomonadati</taxon>
        <taxon>Bacteroidota</taxon>
        <taxon>Flavobacteriia</taxon>
        <taxon>Flavobacteriales</taxon>
        <taxon>Flavobacteriaceae</taxon>
        <taxon>Spongiivirga</taxon>
    </lineage>
</organism>
<comment type="subunit">
    <text evidence="5 16">Homodimer.</text>
</comment>
<dbReference type="HAMAP" id="MF_01274">
    <property type="entry name" value="Pantothen_kinase_3"/>
    <property type="match status" value="1"/>
</dbReference>